<keyword evidence="10" id="KW-1185">Reference proteome</keyword>
<comment type="caution">
    <text evidence="9">The sequence shown here is derived from an EMBL/GenBank/DDBJ whole genome shotgun (WGS) entry which is preliminary data.</text>
</comment>
<feature type="transmembrane region" description="Helical" evidence="7">
    <location>
        <begin position="458"/>
        <end position="485"/>
    </location>
</feature>
<keyword evidence="5 7" id="KW-0472">Membrane</keyword>
<sequence>MLQRAREAYAAIGGRATPFYGIAAALALALPLVVGALTGHAAQGAMIALGAYLVALRAPEGPYGARARNLASAVLVVAVGATIGGNLSGHTWLAVAVVPPVVALGSVFPWIGPTAGLAVLLTAVRPSTGDVLYGGFLELLGGLLASALLLAPWPARRLRPLRGALSEAADAVAGLLDAVAQDVGEQRTEALDEVAVADPGLAAVTRRPDWEEARRAASRALTNARATYGFYRSGRGREEPTRPERLIDALSRIMHETVALHSLMDAARRRPPGREWEMEARVAVAALAARLRLLAGAVAAPDGGPLGDADSAAVRRLGRQIEAIRRAGLAGEEDLVSAALLVQIRRSVERISGGIESARRVVSGGLRIGFGPPRLPTAPQRISVLERFGTAVRTRSPGFRQAMRVLVTAAVAMALAAALHLPHGQWLTITAALGLRATYDETVTHLIQRVGGTVLGSVIAALLLALAPGQLAAALILFVFAVIAFTLRSVNFGYWMLFGTPVFLMLLDFSMPSNWTAAGERIILVVGGGVLAFLATRLLWPTGHAERLPAQLGQLLTVHADLVRATAAVVEGDAERLPHDKVVAAEQAVEAVTDSRNRLENERVPDTERIARLDDVISAARGVRDHLIAVARMARQDVEDVGPAPEILDRVADHLEETHDLLSAPEPADADLPPLRERLDDDFADLDAHLAKLARRRRAEIKEGVSTDEYTPLRHAVLQVSGTRYALRSLRKDVDDLVTQCLAAAPPSPGRRT</sequence>
<protein>
    <recommendedName>
        <fullName evidence="8">Integral membrane bound transporter domain-containing protein</fullName>
    </recommendedName>
</protein>
<accession>A0ABP7YE12</accession>
<evidence type="ECO:0000259" key="8">
    <source>
        <dbReference type="Pfam" id="PF13515"/>
    </source>
</evidence>
<dbReference type="Pfam" id="PF13515">
    <property type="entry name" value="FUSC_2"/>
    <property type="match status" value="1"/>
</dbReference>
<evidence type="ECO:0000256" key="7">
    <source>
        <dbReference type="SAM" id="Phobius"/>
    </source>
</evidence>
<evidence type="ECO:0000256" key="2">
    <source>
        <dbReference type="ARBA" id="ARBA00022475"/>
    </source>
</evidence>
<dbReference type="PANTHER" id="PTHR30509:SF9">
    <property type="entry name" value="MULTIDRUG RESISTANCE PROTEIN MDTO"/>
    <property type="match status" value="1"/>
</dbReference>
<evidence type="ECO:0000313" key="10">
    <source>
        <dbReference type="Proteomes" id="UP001500266"/>
    </source>
</evidence>
<evidence type="ECO:0000256" key="4">
    <source>
        <dbReference type="ARBA" id="ARBA00022989"/>
    </source>
</evidence>
<proteinExistence type="inferred from homology"/>
<feature type="domain" description="Integral membrane bound transporter" evidence="8">
    <location>
        <begin position="411"/>
        <end position="534"/>
    </location>
</feature>
<dbReference type="InterPro" id="IPR049453">
    <property type="entry name" value="Memb_transporter_dom"/>
</dbReference>
<evidence type="ECO:0000313" key="9">
    <source>
        <dbReference type="EMBL" id="GAA4134748.1"/>
    </source>
</evidence>
<evidence type="ECO:0000256" key="1">
    <source>
        <dbReference type="ARBA" id="ARBA00004651"/>
    </source>
</evidence>
<evidence type="ECO:0000256" key="6">
    <source>
        <dbReference type="ARBA" id="ARBA00043993"/>
    </source>
</evidence>
<organism evidence="9 10">
    <name type="scientific">Actinomadura keratinilytica</name>
    <dbReference type="NCBI Taxonomy" id="547461"/>
    <lineage>
        <taxon>Bacteria</taxon>
        <taxon>Bacillati</taxon>
        <taxon>Actinomycetota</taxon>
        <taxon>Actinomycetes</taxon>
        <taxon>Streptosporangiales</taxon>
        <taxon>Thermomonosporaceae</taxon>
        <taxon>Actinomadura</taxon>
    </lineage>
</organism>
<dbReference type="EMBL" id="BAABDO010000016">
    <property type="protein sequence ID" value="GAA4134748.1"/>
    <property type="molecule type" value="Genomic_DNA"/>
</dbReference>
<dbReference type="Proteomes" id="UP001500266">
    <property type="component" value="Unassembled WGS sequence"/>
</dbReference>
<keyword evidence="3 7" id="KW-0812">Transmembrane</keyword>
<keyword evidence="4 7" id="KW-1133">Transmembrane helix</keyword>
<dbReference type="PANTHER" id="PTHR30509">
    <property type="entry name" value="P-HYDROXYBENZOIC ACID EFFLUX PUMP SUBUNIT-RELATED"/>
    <property type="match status" value="1"/>
</dbReference>
<evidence type="ECO:0000256" key="3">
    <source>
        <dbReference type="ARBA" id="ARBA00022692"/>
    </source>
</evidence>
<feature type="transmembrane region" description="Helical" evidence="7">
    <location>
        <begin position="522"/>
        <end position="540"/>
    </location>
</feature>
<comment type="similarity">
    <text evidence="6">Belongs to the YccS/YhfK family.</text>
</comment>
<reference evidence="10" key="1">
    <citation type="journal article" date="2019" name="Int. J. Syst. Evol. Microbiol.">
        <title>The Global Catalogue of Microorganisms (GCM) 10K type strain sequencing project: providing services to taxonomists for standard genome sequencing and annotation.</title>
        <authorList>
            <consortium name="The Broad Institute Genomics Platform"/>
            <consortium name="The Broad Institute Genome Sequencing Center for Infectious Disease"/>
            <person name="Wu L."/>
            <person name="Ma J."/>
        </authorList>
    </citation>
    <scope>NUCLEOTIDE SEQUENCE [LARGE SCALE GENOMIC DNA]</scope>
    <source>
        <strain evidence="10">JCM 17316</strain>
    </source>
</reference>
<feature type="transmembrane region" description="Helical" evidence="7">
    <location>
        <begin position="21"/>
        <end position="54"/>
    </location>
</feature>
<keyword evidence="2" id="KW-1003">Cell membrane</keyword>
<feature type="transmembrane region" description="Helical" evidence="7">
    <location>
        <begin position="131"/>
        <end position="153"/>
    </location>
</feature>
<dbReference type="RefSeq" id="WP_345019066.1">
    <property type="nucleotide sequence ID" value="NZ_BAABDO010000016.1"/>
</dbReference>
<comment type="subcellular location">
    <subcellularLocation>
        <location evidence="1">Cell membrane</location>
        <topology evidence="1">Multi-pass membrane protein</topology>
    </subcellularLocation>
</comment>
<feature type="transmembrane region" description="Helical" evidence="7">
    <location>
        <begin position="66"/>
        <end position="85"/>
    </location>
</feature>
<gene>
    <name evidence="9" type="ORF">GCM10022416_16730</name>
</gene>
<feature type="transmembrane region" description="Helical" evidence="7">
    <location>
        <begin position="492"/>
        <end position="510"/>
    </location>
</feature>
<evidence type="ECO:0000256" key="5">
    <source>
        <dbReference type="ARBA" id="ARBA00023136"/>
    </source>
</evidence>
<name>A0ABP7YE12_9ACTN</name>